<dbReference type="PANTHER" id="PTHR35186">
    <property type="entry name" value="ANK_REP_REGION DOMAIN-CONTAINING PROTEIN"/>
    <property type="match status" value="1"/>
</dbReference>
<feature type="signal peptide" evidence="1">
    <location>
        <begin position="1"/>
        <end position="20"/>
    </location>
</feature>
<feature type="domain" description="DUF7580" evidence="2">
    <location>
        <begin position="284"/>
        <end position="515"/>
    </location>
</feature>
<keyword evidence="1" id="KW-0732">Signal</keyword>
<feature type="chain" id="PRO_5016727610" description="DUF7580 domain-containing protein" evidence="1">
    <location>
        <begin position="21"/>
        <end position="519"/>
    </location>
</feature>
<evidence type="ECO:0000313" key="4">
    <source>
        <dbReference type="Proteomes" id="UP000253153"/>
    </source>
</evidence>
<dbReference type="OrthoDB" id="3565018at2759"/>
<proteinExistence type="predicted"/>
<name>A0A366RUK7_9HYPO</name>
<dbReference type="RefSeq" id="XP_031016389.1">
    <property type="nucleotide sequence ID" value="XM_031159506.1"/>
</dbReference>
<evidence type="ECO:0000313" key="3">
    <source>
        <dbReference type="EMBL" id="RBR20080.1"/>
    </source>
</evidence>
<dbReference type="Pfam" id="PF24476">
    <property type="entry name" value="DUF7580"/>
    <property type="match status" value="1"/>
</dbReference>
<protein>
    <recommendedName>
        <fullName evidence="2">DUF7580 domain-containing protein</fullName>
    </recommendedName>
</protein>
<comment type="caution">
    <text evidence="3">The sequence shown here is derived from an EMBL/GenBank/DDBJ whole genome shotgun (WGS) entry which is preliminary data.</text>
</comment>
<dbReference type="GeneID" id="41994802"/>
<dbReference type="PANTHER" id="PTHR35186:SF4">
    <property type="entry name" value="PRION-INHIBITION AND PROPAGATION HELO DOMAIN-CONTAINING PROTEIN"/>
    <property type="match status" value="1"/>
</dbReference>
<reference evidence="3 4" key="1">
    <citation type="submission" date="2018-06" db="EMBL/GenBank/DDBJ databases">
        <title>Fusarium incarnatum-equiseti species complex species 28.</title>
        <authorList>
            <person name="Gardiner D.M."/>
        </authorList>
    </citation>
    <scope>NUCLEOTIDE SEQUENCE [LARGE SCALE GENOMIC DNA]</scope>
    <source>
        <strain evidence="3 4">FIESC_28</strain>
    </source>
</reference>
<dbReference type="EMBL" id="QKXC01000108">
    <property type="protein sequence ID" value="RBR20080.1"/>
    <property type="molecule type" value="Genomic_DNA"/>
</dbReference>
<evidence type="ECO:0000259" key="2">
    <source>
        <dbReference type="Pfam" id="PF24476"/>
    </source>
</evidence>
<dbReference type="Proteomes" id="UP000253153">
    <property type="component" value="Unassembled WGS sequence"/>
</dbReference>
<sequence>MSGFEIVGVVLGSIPLLISGLEHYRDGVETIASMVQYVEVMKDILVSVSTTLSIYRQSCEVLLQGLFLPENTLDELLNDPSSTAWADEGLAKQLRKQFGPHEEYQVYRKAVVRLNKRIEKLKSKLDLDEDFKPTWVKDNTVDANLLDKFFNTGRELRRRMKIGFNGDKYMELAGAIESDVSRISTLIGGARTLEPMRADRDSKAAAKHWLRVGNGTSTSAVPWQWKLLEIEPKMAPTPPLVVTKPDPAALPSISVRQKSKMPIISVQPPRNTMHIPQTSTKLATTPIIDLCDTLAQAADSYTCLGFIPDDTWEHFLHLVNPREELKGRDGFSSLEDILCNSDPMGTKTKFRIAASLASAVLQFHATAWLNDTWDSTEIYFLKRCDRTIQTDRPYISKRFTQEDPKTSPARRRDPSVSNEITFSLGVALIELSFCKRLLDFQEPGDLDEHGNVDVLTKLEIAKRLVGKLESRDGGKYADVVDRCIRCRFDTRSTSLDDPAFLSLFYQGVIKPLEEIYNSI</sequence>
<organism evidence="3 4">
    <name type="scientific">Fusarium coffeatum</name>
    <dbReference type="NCBI Taxonomy" id="231269"/>
    <lineage>
        <taxon>Eukaryota</taxon>
        <taxon>Fungi</taxon>
        <taxon>Dikarya</taxon>
        <taxon>Ascomycota</taxon>
        <taxon>Pezizomycotina</taxon>
        <taxon>Sordariomycetes</taxon>
        <taxon>Hypocreomycetidae</taxon>
        <taxon>Hypocreales</taxon>
        <taxon>Nectriaceae</taxon>
        <taxon>Fusarium</taxon>
        <taxon>Fusarium incarnatum-equiseti species complex</taxon>
    </lineage>
</organism>
<keyword evidence="4" id="KW-1185">Reference proteome</keyword>
<gene>
    <name evidence="3" type="ORF">FIESC28_05359</name>
</gene>
<accession>A0A366RUK7</accession>
<dbReference type="InterPro" id="IPR056002">
    <property type="entry name" value="DUF7580"/>
</dbReference>
<dbReference type="AlphaFoldDB" id="A0A366RUK7"/>
<evidence type="ECO:0000256" key="1">
    <source>
        <dbReference type="SAM" id="SignalP"/>
    </source>
</evidence>